<evidence type="ECO:0000256" key="9">
    <source>
        <dbReference type="RuleBase" id="RU000688"/>
    </source>
</evidence>
<proteinExistence type="inferred from homology"/>
<dbReference type="CDD" id="cd00637">
    <property type="entry name" value="7tm_classA_rhodopsin-like"/>
    <property type="match status" value="1"/>
</dbReference>
<dbReference type="PANTHER" id="PTHR22752">
    <property type="entry name" value="G PROTEIN-COUPLED RECEPTOR"/>
    <property type="match status" value="1"/>
</dbReference>
<feature type="transmembrane region" description="Helical" evidence="11">
    <location>
        <begin position="645"/>
        <end position="664"/>
    </location>
</feature>
<dbReference type="Proteomes" id="UP001163046">
    <property type="component" value="Unassembled WGS sequence"/>
</dbReference>
<dbReference type="SUPFAM" id="SSF81321">
    <property type="entry name" value="Family A G protein-coupled receptor-like"/>
    <property type="match status" value="1"/>
</dbReference>
<keyword evidence="14" id="KW-1185">Reference proteome</keyword>
<reference evidence="13" key="1">
    <citation type="submission" date="2023-01" db="EMBL/GenBank/DDBJ databases">
        <title>Genome assembly of the deep-sea coral Lophelia pertusa.</title>
        <authorList>
            <person name="Herrera S."/>
            <person name="Cordes E."/>
        </authorList>
    </citation>
    <scope>NUCLEOTIDE SEQUENCE</scope>
    <source>
        <strain evidence="13">USNM1676648</strain>
        <tissue evidence="13">Polyp</tissue>
    </source>
</reference>
<evidence type="ECO:0000256" key="10">
    <source>
        <dbReference type="SAM" id="MobiDB-lite"/>
    </source>
</evidence>
<dbReference type="InterPro" id="IPR000276">
    <property type="entry name" value="GPCR_Rhodpsn"/>
</dbReference>
<dbReference type="EMBL" id="MU825920">
    <property type="protein sequence ID" value="KAJ7382578.1"/>
    <property type="molecule type" value="Genomic_DNA"/>
</dbReference>
<gene>
    <name evidence="13" type="ORF">OS493_034214</name>
</gene>
<feature type="region of interest" description="Disordered" evidence="10">
    <location>
        <begin position="303"/>
        <end position="348"/>
    </location>
</feature>
<name>A0A9W9ZIW9_9CNID</name>
<comment type="similarity">
    <text evidence="9">Belongs to the G-protein coupled receptor 1 family.</text>
</comment>
<dbReference type="PANTHER" id="PTHR22752:SF14">
    <property type="entry name" value="G-PROTEIN COUPLED RECEPTORS FAMILY 1 PROFILE DOMAIN-CONTAINING PROTEIN"/>
    <property type="match status" value="1"/>
</dbReference>
<comment type="subcellular location">
    <subcellularLocation>
        <location evidence="1">Cell membrane</location>
        <topology evidence="1">Multi-pass membrane protein</topology>
    </subcellularLocation>
</comment>
<feature type="transmembrane region" description="Helical" evidence="11">
    <location>
        <begin position="28"/>
        <end position="54"/>
    </location>
</feature>
<accession>A0A9W9ZIW9</accession>
<protein>
    <recommendedName>
        <fullName evidence="12">G-protein coupled receptors family 1 profile domain-containing protein</fullName>
    </recommendedName>
</protein>
<keyword evidence="7 9" id="KW-0675">Receptor</keyword>
<feature type="transmembrane region" description="Helical" evidence="11">
    <location>
        <begin position="187"/>
        <end position="212"/>
    </location>
</feature>
<evidence type="ECO:0000256" key="11">
    <source>
        <dbReference type="SAM" id="Phobius"/>
    </source>
</evidence>
<feature type="domain" description="G-protein coupled receptors family 1 profile" evidence="12">
    <location>
        <begin position="45"/>
        <end position="661"/>
    </location>
</feature>
<evidence type="ECO:0000256" key="3">
    <source>
        <dbReference type="ARBA" id="ARBA00022692"/>
    </source>
</evidence>
<evidence type="ECO:0000256" key="6">
    <source>
        <dbReference type="ARBA" id="ARBA00023136"/>
    </source>
</evidence>
<evidence type="ECO:0000313" key="14">
    <source>
        <dbReference type="Proteomes" id="UP001163046"/>
    </source>
</evidence>
<dbReference type="InterPro" id="IPR017452">
    <property type="entry name" value="GPCR_Rhodpsn_7TM"/>
</dbReference>
<evidence type="ECO:0000256" key="4">
    <source>
        <dbReference type="ARBA" id="ARBA00022989"/>
    </source>
</evidence>
<keyword evidence="2" id="KW-1003">Cell membrane</keyword>
<evidence type="ECO:0000313" key="13">
    <source>
        <dbReference type="EMBL" id="KAJ7382578.1"/>
    </source>
</evidence>
<dbReference type="Pfam" id="PF00001">
    <property type="entry name" value="7tm_1"/>
    <property type="match status" value="2"/>
</dbReference>
<dbReference type="AlphaFoldDB" id="A0A9W9ZIW9"/>
<keyword evidence="5 9" id="KW-0297">G-protein coupled receptor</keyword>
<keyword evidence="8 9" id="KW-0807">Transducer</keyword>
<keyword evidence="4 11" id="KW-1133">Transmembrane helix</keyword>
<feature type="transmembrane region" description="Helical" evidence="11">
    <location>
        <begin position="106"/>
        <end position="124"/>
    </location>
</feature>
<sequence length="683" mass="75828">MVDDSLNGTLPESVVDASAVDPRSDVAVVLQAVSMAVIMFVALAGNLLILAAIYIDKTLQTITNAFIINLACADLLLAIIGMPFTLASSITYEWIFGDTWCKVNGMANSLFCIASILTLAAVSVDRYFAILHPFKYGIWITNKVAAGMIFYIWAHALLMAFLPLTSWTQYTFIRSESICTVHWEYNIGYTLFLFSVCFFLPLGVMMITYLRIFRTARIASRKIVPVTGEIEGKEEPSTSEYYRDESRARLNSDARSVLSTNDLMNKSGVSLNSDIYEDKPISVRQTPFTVFDERKEMQASVENVNTDHQPSKDSGCEDINVTGSTSHLKPDEPPSRIVPRRTSSAFESVDAESVLNSSYGSLEDSVFGPKELPLDNNKGSLNGGATQLDTSYVNTPFSKSNNFAPNRKTGAIYLPPIQTVKGKEEMDPIMQRLDFNQPRADLETLNNNNLSVNEITKDNDVKHVDEYPVFAVAVETAEMNGENLEYSRLNQPNCLSVDGIAPPDSNGDKPSYIPVVVSRCSSQSSFACSEKEAQPVGSISELQAGERKASAARRKKLSTASFASLVSFSKGPNAFRAFSKSSLALVKLRKKRDVQARAKMRRETKAAKTLLTVVGTFVLCWTPHFVGIFCFLFKNCSWPDEFFAITTWLAMLNSACNPVIYGVMSRQFRKRFKQILQCKRGFF</sequence>
<organism evidence="13 14">
    <name type="scientific">Desmophyllum pertusum</name>
    <dbReference type="NCBI Taxonomy" id="174260"/>
    <lineage>
        <taxon>Eukaryota</taxon>
        <taxon>Metazoa</taxon>
        <taxon>Cnidaria</taxon>
        <taxon>Anthozoa</taxon>
        <taxon>Hexacorallia</taxon>
        <taxon>Scleractinia</taxon>
        <taxon>Caryophylliina</taxon>
        <taxon>Caryophylliidae</taxon>
        <taxon>Desmophyllum</taxon>
    </lineage>
</organism>
<comment type="caution">
    <text evidence="13">The sequence shown here is derived from an EMBL/GenBank/DDBJ whole genome shotgun (WGS) entry which is preliminary data.</text>
</comment>
<keyword evidence="6 11" id="KW-0472">Membrane</keyword>
<evidence type="ECO:0000256" key="5">
    <source>
        <dbReference type="ARBA" id="ARBA00023040"/>
    </source>
</evidence>
<feature type="transmembrane region" description="Helical" evidence="11">
    <location>
        <begin position="609"/>
        <end position="633"/>
    </location>
</feature>
<dbReference type="PROSITE" id="PS50262">
    <property type="entry name" value="G_PROTEIN_RECEP_F1_2"/>
    <property type="match status" value="1"/>
</dbReference>
<dbReference type="SMART" id="SM01381">
    <property type="entry name" value="7TM_GPCR_Srsx"/>
    <property type="match status" value="1"/>
</dbReference>
<dbReference type="OrthoDB" id="5980076at2759"/>
<evidence type="ECO:0000256" key="1">
    <source>
        <dbReference type="ARBA" id="ARBA00004651"/>
    </source>
</evidence>
<keyword evidence="3 9" id="KW-0812">Transmembrane</keyword>
<feature type="transmembrane region" description="Helical" evidence="11">
    <location>
        <begin position="66"/>
        <end position="86"/>
    </location>
</feature>
<feature type="transmembrane region" description="Helical" evidence="11">
    <location>
        <begin position="144"/>
        <end position="167"/>
    </location>
</feature>
<evidence type="ECO:0000259" key="12">
    <source>
        <dbReference type="PROSITE" id="PS50262"/>
    </source>
</evidence>
<dbReference type="PRINTS" id="PR00237">
    <property type="entry name" value="GPCRRHODOPSN"/>
</dbReference>
<dbReference type="Gene3D" id="1.20.1070.10">
    <property type="entry name" value="Rhodopsin 7-helix transmembrane proteins"/>
    <property type="match status" value="2"/>
</dbReference>
<dbReference type="PROSITE" id="PS00237">
    <property type="entry name" value="G_PROTEIN_RECEP_F1_1"/>
    <property type="match status" value="1"/>
</dbReference>
<evidence type="ECO:0000256" key="8">
    <source>
        <dbReference type="ARBA" id="ARBA00023224"/>
    </source>
</evidence>
<evidence type="ECO:0000256" key="2">
    <source>
        <dbReference type="ARBA" id="ARBA00022475"/>
    </source>
</evidence>
<dbReference type="GO" id="GO:0005886">
    <property type="term" value="C:plasma membrane"/>
    <property type="evidence" value="ECO:0007669"/>
    <property type="project" value="UniProtKB-SubCell"/>
</dbReference>
<dbReference type="GO" id="GO:0004930">
    <property type="term" value="F:G protein-coupled receptor activity"/>
    <property type="evidence" value="ECO:0007669"/>
    <property type="project" value="UniProtKB-KW"/>
</dbReference>
<evidence type="ECO:0000256" key="7">
    <source>
        <dbReference type="ARBA" id="ARBA00023170"/>
    </source>
</evidence>